<reference evidence="9 10" key="1">
    <citation type="journal article" date="2014" name="ISME J.">
        <title>Ecophysiology of Thioploca ingrica as revealed by the complete genome sequence supplemented with proteomic evidence.</title>
        <authorList>
            <person name="Kojima H."/>
            <person name="Ogura Y."/>
            <person name="Yamamoto N."/>
            <person name="Togashi T."/>
            <person name="Mori H."/>
            <person name="Watanabe T."/>
            <person name="Nemoto F."/>
            <person name="Kurokawa K."/>
            <person name="Hayashi T."/>
            <person name="Fukui M."/>
        </authorList>
    </citation>
    <scope>NUCLEOTIDE SEQUENCE [LARGE SCALE GENOMIC DNA]</scope>
</reference>
<dbReference type="KEGG" id="tig:THII_0498"/>
<gene>
    <name evidence="9" type="ORF">THII_0498</name>
</gene>
<dbReference type="SUPFAM" id="SSF88723">
    <property type="entry name" value="PIN domain-like"/>
    <property type="match status" value="1"/>
</dbReference>
<evidence type="ECO:0000259" key="8">
    <source>
        <dbReference type="Pfam" id="PF01850"/>
    </source>
</evidence>
<dbReference type="InterPro" id="IPR002716">
    <property type="entry name" value="PIN_dom"/>
</dbReference>
<evidence type="ECO:0000256" key="5">
    <source>
        <dbReference type="ARBA" id="ARBA00022801"/>
    </source>
</evidence>
<evidence type="ECO:0000256" key="2">
    <source>
        <dbReference type="ARBA" id="ARBA00022649"/>
    </source>
</evidence>
<dbReference type="Proteomes" id="UP000031623">
    <property type="component" value="Chromosome"/>
</dbReference>
<name>A0A090AIX2_9GAMM</name>
<proteinExistence type="inferred from homology"/>
<dbReference type="EMBL" id="AP014633">
    <property type="protein sequence ID" value="BAP54795.1"/>
    <property type="molecule type" value="Genomic_DNA"/>
</dbReference>
<dbReference type="Pfam" id="PF01850">
    <property type="entry name" value="PIN"/>
    <property type="match status" value="1"/>
</dbReference>
<protein>
    <submittedName>
        <fullName evidence="9">PilT protein domain-containing protein</fullName>
    </submittedName>
</protein>
<accession>A0A090AIX2</accession>
<keyword evidence="2" id="KW-1277">Toxin-antitoxin system</keyword>
<dbReference type="GO" id="GO:0046872">
    <property type="term" value="F:metal ion binding"/>
    <property type="evidence" value="ECO:0007669"/>
    <property type="project" value="UniProtKB-KW"/>
</dbReference>
<feature type="domain" description="PIN" evidence="8">
    <location>
        <begin position="5"/>
        <end position="122"/>
    </location>
</feature>
<dbReference type="InterPro" id="IPR050556">
    <property type="entry name" value="Type_II_TA_system_RNase"/>
</dbReference>
<dbReference type="InterPro" id="IPR029060">
    <property type="entry name" value="PIN-like_dom_sf"/>
</dbReference>
<dbReference type="STRING" id="40754.THII_0498"/>
<evidence type="ECO:0000256" key="1">
    <source>
        <dbReference type="ARBA" id="ARBA00001946"/>
    </source>
</evidence>
<keyword evidence="3" id="KW-0540">Nuclease</keyword>
<keyword evidence="5" id="KW-0378">Hydrolase</keyword>
<dbReference type="GO" id="GO:0016787">
    <property type="term" value="F:hydrolase activity"/>
    <property type="evidence" value="ECO:0007669"/>
    <property type="project" value="UniProtKB-KW"/>
</dbReference>
<evidence type="ECO:0000313" key="10">
    <source>
        <dbReference type="Proteomes" id="UP000031623"/>
    </source>
</evidence>
<keyword evidence="6" id="KW-0460">Magnesium</keyword>
<comment type="similarity">
    <text evidence="7">Belongs to the PINc/VapC protein family.</text>
</comment>
<sequence length="142" mass="16136">MKLAVIDTDILSWFFRGHEGVVSRFSSYLAVYDKINLSIITYYEILSGLKYKDARKQLSTFLAFAKCNNIILLTEESVARSAEVYAQMRRQGTPVDDIDLLIAGVALVNDWVLVTHNTKHFGQIPNLQIEDWYHVGVEPAVL</sequence>
<dbReference type="CDD" id="cd18744">
    <property type="entry name" value="PIN_VapC4-5_FitB-like"/>
    <property type="match status" value="1"/>
</dbReference>
<evidence type="ECO:0000256" key="3">
    <source>
        <dbReference type="ARBA" id="ARBA00022722"/>
    </source>
</evidence>
<evidence type="ECO:0000256" key="6">
    <source>
        <dbReference type="ARBA" id="ARBA00022842"/>
    </source>
</evidence>
<comment type="cofactor">
    <cofactor evidence="1">
        <name>Mg(2+)</name>
        <dbReference type="ChEBI" id="CHEBI:18420"/>
    </cofactor>
</comment>
<evidence type="ECO:0000313" key="9">
    <source>
        <dbReference type="EMBL" id="BAP54795.1"/>
    </source>
</evidence>
<dbReference type="PANTHER" id="PTHR33653:SF1">
    <property type="entry name" value="RIBONUCLEASE VAPC2"/>
    <property type="match status" value="1"/>
</dbReference>
<dbReference type="AlphaFoldDB" id="A0A090AIX2"/>
<dbReference type="OrthoDB" id="9804823at2"/>
<dbReference type="Gene3D" id="3.40.50.1010">
    <property type="entry name" value="5'-nuclease"/>
    <property type="match status" value="1"/>
</dbReference>
<evidence type="ECO:0000256" key="7">
    <source>
        <dbReference type="ARBA" id="ARBA00038093"/>
    </source>
</evidence>
<evidence type="ECO:0000256" key="4">
    <source>
        <dbReference type="ARBA" id="ARBA00022723"/>
    </source>
</evidence>
<dbReference type="HOGENOM" id="CLU_118482_5_2_6"/>
<keyword evidence="4" id="KW-0479">Metal-binding</keyword>
<organism evidence="9 10">
    <name type="scientific">Thioploca ingrica</name>
    <dbReference type="NCBI Taxonomy" id="40754"/>
    <lineage>
        <taxon>Bacteria</taxon>
        <taxon>Pseudomonadati</taxon>
        <taxon>Pseudomonadota</taxon>
        <taxon>Gammaproteobacteria</taxon>
        <taxon>Thiotrichales</taxon>
        <taxon>Thiotrichaceae</taxon>
        <taxon>Thioploca</taxon>
    </lineage>
</organism>
<keyword evidence="10" id="KW-1185">Reference proteome</keyword>
<dbReference type="PANTHER" id="PTHR33653">
    <property type="entry name" value="RIBONUCLEASE VAPC2"/>
    <property type="match status" value="1"/>
</dbReference>
<dbReference type="GO" id="GO:0004518">
    <property type="term" value="F:nuclease activity"/>
    <property type="evidence" value="ECO:0007669"/>
    <property type="project" value="UniProtKB-KW"/>
</dbReference>